<protein>
    <submittedName>
        <fullName evidence="2">Major facilitator superfamily (MFS) profile domain-containing protein</fullName>
    </submittedName>
</protein>
<accession>A0AC34F6C8</accession>
<dbReference type="Proteomes" id="UP000887579">
    <property type="component" value="Unplaced"/>
</dbReference>
<evidence type="ECO:0000313" key="2">
    <source>
        <dbReference type="WBParaSite" id="ES5_v2.g12758.t1"/>
    </source>
</evidence>
<reference evidence="2" key="1">
    <citation type="submission" date="2022-11" db="UniProtKB">
        <authorList>
            <consortium name="WormBaseParasite"/>
        </authorList>
    </citation>
    <scope>IDENTIFICATION</scope>
</reference>
<name>A0AC34F6C8_9BILA</name>
<evidence type="ECO:0000313" key="1">
    <source>
        <dbReference type="Proteomes" id="UP000887579"/>
    </source>
</evidence>
<proteinExistence type="predicted"/>
<dbReference type="WBParaSite" id="ES5_v2.g12758.t1">
    <property type="protein sequence ID" value="ES5_v2.g12758.t1"/>
    <property type="gene ID" value="ES5_v2.g12758"/>
</dbReference>
<organism evidence="1 2">
    <name type="scientific">Panagrolaimus sp. ES5</name>
    <dbReference type="NCBI Taxonomy" id="591445"/>
    <lineage>
        <taxon>Eukaryota</taxon>
        <taxon>Metazoa</taxon>
        <taxon>Ecdysozoa</taxon>
        <taxon>Nematoda</taxon>
        <taxon>Chromadorea</taxon>
        <taxon>Rhabditida</taxon>
        <taxon>Tylenchina</taxon>
        <taxon>Panagrolaimomorpha</taxon>
        <taxon>Panagrolaimoidea</taxon>
        <taxon>Panagrolaimidae</taxon>
        <taxon>Panagrolaimus</taxon>
    </lineage>
</organism>
<sequence length="466" mass="51444">MQNSAAEKSANRHLYVLILILIIDLLSFTCILPLFPSILDGYAKSVPRDELFSIFERTVRKLEAFIGVPNLIRYNNVFLGGVLGSLFSFLQYLSSPFLGALSDVYGRKPILLASIIGSLISYYIWSISTTFSIFVLSRIVGGLSKASVSISTAIVSDLCSTAQRGRGMAFVGVAFSVAFILGPMIGAYFSATSKIGSSNSLMNPPYFAMTLTVIEIILVILFLPETLKHNVKEKKKNSNIVLSAYNYISPKSIFNFSPVQKLLKQTSLNQIRAYGIVYFIYLFLYSALEFTLSFHTHILFHYDGMQQGKMYFFVGILMIIIQGGYVRRISNDKHHRFAFIGLLTIVPAYILISIAETQLVFYLGLCLYSIASAIVVPCLTTLVSQLSPESEKGVTMGVFRSIGALSRALGPIFGSLTFWLLGPKYCYGLGAVLFAIPLLMLRKVQYTSHHSTITSTSTTAAAAKEQ</sequence>